<dbReference type="PANTHER" id="PTHR14950">
    <property type="entry name" value="DICER-RELATED"/>
    <property type="match status" value="1"/>
</dbReference>
<comment type="catalytic activity">
    <reaction evidence="1">
        <text>Endonucleolytic cleavage to 5'-phosphomonoester.</text>
        <dbReference type="EC" id="3.1.26.3"/>
    </reaction>
</comment>
<evidence type="ECO:0000256" key="6">
    <source>
        <dbReference type="ARBA" id="ARBA00022723"/>
    </source>
</evidence>
<dbReference type="SMART" id="SM00490">
    <property type="entry name" value="HELICc"/>
    <property type="match status" value="1"/>
</dbReference>
<dbReference type="SUPFAM" id="SSF52540">
    <property type="entry name" value="P-loop containing nucleoside triphosphate hydrolases"/>
    <property type="match status" value="1"/>
</dbReference>
<dbReference type="PROSITE" id="PS51327">
    <property type="entry name" value="DICER_DSRBF"/>
    <property type="match status" value="1"/>
</dbReference>
<keyword evidence="15" id="KW-0464">Manganese</keyword>
<feature type="domain" description="Helicase C-terminal" evidence="22">
    <location>
        <begin position="376"/>
        <end position="565"/>
    </location>
</feature>
<dbReference type="Pfam" id="PF00271">
    <property type="entry name" value="Helicase_C"/>
    <property type="match status" value="1"/>
</dbReference>
<evidence type="ECO:0000256" key="15">
    <source>
        <dbReference type="ARBA" id="ARBA00023211"/>
    </source>
</evidence>
<keyword evidence="14" id="KW-0943">RNA-mediated gene silencing</keyword>
<evidence type="ECO:0000259" key="21">
    <source>
        <dbReference type="PROSITE" id="PS51192"/>
    </source>
</evidence>
<dbReference type="SMART" id="SM00535">
    <property type="entry name" value="RIBOc"/>
    <property type="match status" value="2"/>
</dbReference>
<feature type="compositionally biased region" description="Polar residues" evidence="18">
    <location>
        <begin position="1184"/>
        <end position="1197"/>
    </location>
</feature>
<evidence type="ECO:0000313" key="24">
    <source>
        <dbReference type="EMBL" id="CAH3040728.1"/>
    </source>
</evidence>
<evidence type="ECO:0000259" key="22">
    <source>
        <dbReference type="PROSITE" id="PS51194"/>
    </source>
</evidence>
<dbReference type="Pfam" id="PF20931">
    <property type="entry name" value="Dicer_platform"/>
    <property type="match status" value="1"/>
</dbReference>
<feature type="region of interest" description="Disordered" evidence="18">
    <location>
        <begin position="1016"/>
        <end position="1038"/>
    </location>
</feature>
<comment type="cofactor">
    <cofactor evidence="2">
        <name>Mn(2+)</name>
        <dbReference type="ChEBI" id="CHEBI:29035"/>
    </cofactor>
</comment>
<dbReference type="Gene3D" id="3.30.160.20">
    <property type="match status" value="1"/>
</dbReference>
<dbReference type="PANTHER" id="PTHR14950:SF37">
    <property type="entry name" value="ENDORIBONUCLEASE DICER"/>
    <property type="match status" value="1"/>
</dbReference>
<keyword evidence="9" id="KW-0378">Hydrolase</keyword>
<evidence type="ECO:0000256" key="13">
    <source>
        <dbReference type="ARBA" id="ARBA00022884"/>
    </source>
</evidence>
<sequence>MESEDSAESSSASETETETQPEDRNVEAVFTARPYQVELLEMALERNTIVCLGTGTGKTFISVMLIKELSHQIREIYKNGGKRSFFLVNTVPLAIQQAGVIKKHTDLKVQHYVGEMGVDFWDKNKWENEFNKNNVLVMTAQIFLNLLLHGFIKLSQVNLLIFDECHHAKKSHPYKQIMNRFVGCQETDYPKIMGLTASVVNKKVKPWKIESEIQELECTLRSTCETSQDEDVEKFAAKPNEQIIQFSNANIDDSTVILLQKLQKVLRPEINYLGDYEVQGNGLSLAAHSFALSALTECQEILSEIGPWAANKVAGYLIKDLQDTACMFQDCKEGRMFCEFSKTQLQQLQGVYNNYTPTTGYSEETASTEKLYIMPKVKELLSVLKTEYGNEQNSGELVRNKLCGIVFVERRCTALVLSEQINIAAKSDPELSFIESSFVIGHGTGGKANYSNETAMNFKKQEEILRQFRLHEFNLLIATSVVEEGLDIPKCNLVCRFDFPMTLRSYVQSKGRARAKDSNYIILVDKKDYVEKRGELEMMREIENCLSKKCHGRKEPSKEECEEVAGANSFLPPYEPENRTGAIVTMENSVCLLSMYCSMLPSDRFTHLSPVYKIEEVEEDGKKSFKCELELPINCQLRRTICGRAMPRKNLAKMAAALYACIELHKIGELDDNLLPVRNLSDDESESEEEDDESPGKERKKAGTKKRKRVFERKVPQVFKGSLPQENQPQYLTAISITINKLANQQGLDMSQRYFTGGECHLFGLLTNVPIPAVRSFKLYPDYGEVTVTIKCHKSPLGTGIARQDLKTIEKFHCFLFSQVLREPVGFKPKDSDGSTDGYFVVLTKSNGFDVDYDSMRHALTRQTSLERSTGESSKIDEDMVVSQNYKKLCGQKLERLAVLKVRHDLSPLSPFPDKSKAKTYEGYFRLKHEKFFTTMKQPLIEVKRIQKRVNFLKDGKVKTKIGRGVMELFPELCNILPIASSLLSLSLILPSILYRVNALLLVGDVKQMVAGVRDNTDESSLPSIGAGNANGEKSLLRTDNNSFSSKMDVGHKDSSDDSDGDVEDFRFRKLFSDLKSLFSGNRTTSVHPDSALVLQALTTKHSGDAFNLERLEMLGDAFLKLAVSLHLYCTYQDKDEGKLTQRKVRQISNLALFRAAKKSFLAGFQQSTRLARDVWCPTGCQQGSAESDVVTPSSEATEVKVDDDGNSEDQGFGSRRDNCNTQVIADKSVADSMEALIGAYLICCGYTGALRFMKFLGLKILPEDDDVDADIGELAEKSREGCYARFWPEQANKPGANQSQDMVAKMVSGLENFEHSIKYTFNSKLYLVEALTHASYHLNRVTPCYQRLEFLGDALLDFLVTQHLYFRQEKLSPGKLTDIRQALVNNNIFATIAVKYEYNKYLKEMSPDWFRSIDNFITRLEDKKEENTNPGTADPFIIVSEQDDEGIEAPKVLGDIFESVAGAVFLDSGMDFIKVWGVYYRMMQPYIDQYSEHIPINPIRRVYEEDNELKFSKAEVLADGKVKCTLKVRWGKFDGYGKNSKVAKATAAKLAVQELDKDNSRK</sequence>
<evidence type="ECO:0000259" key="20">
    <source>
        <dbReference type="PROSITE" id="PS50142"/>
    </source>
</evidence>
<gene>
    <name evidence="24" type="ORF">PLOB_00045380</name>
</gene>
<keyword evidence="13 17" id="KW-0694">RNA-binding</keyword>
<evidence type="ECO:0000256" key="5">
    <source>
        <dbReference type="ARBA" id="ARBA00022722"/>
    </source>
</evidence>
<evidence type="ECO:0000256" key="8">
    <source>
        <dbReference type="ARBA" id="ARBA00022741"/>
    </source>
</evidence>
<feature type="domain" description="RNase III" evidence="20">
    <location>
        <begin position="1311"/>
        <end position="1470"/>
    </location>
</feature>
<keyword evidence="6" id="KW-0479">Metal-binding</keyword>
<dbReference type="Proteomes" id="UP001159405">
    <property type="component" value="Unassembled WGS sequence"/>
</dbReference>
<evidence type="ECO:0000256" key="4">
    <source>
        <dbReference type="ARBA" id="ARBA00012177"/>
    </source>
</evidence>
<dbReference type="CDD" id="cd00593">
    <property type="entry name" value="RIBOc"/>
    <property type="match status" value="2"/>
</dbReference>
<evidence type="ECO:0000256" key="3">
    <source>
        <dbReference type="ARBA" id="ARBA00001946"/>
    </source>
</evidence>
<dbReference type="SUPFAM" id="SSF69065">
    <property type="entry name" value="RNase III domain-like"/>
    <property type="match status" value="2"/>
</dbReference>
<keyword evidence="25" id="KW-1185">Reference proteome</keyword>
<evidence type="ECO:0000256" key="10">
    <source>
        <dbReference type="ARBA" id="ARBA00022806"/>
    </source>
</evidence>
<evidence type="ECO:0000256" key="2">
    <source>
        <dbReference type="ARBA" id="ARBA00001936"/>
    </source>
</evidence>
<dbReference type="SMART" id="SM00949">
    <property type="entry name" value="PAZ"/>
    <property type="match status" value="1"/>
</dbReference>
<evidence type="ECO:0000256" key="18">
    <source>
        <dbReference type="SAM" id="MobiDB-lite"/>
    </source>
</evidence>
<dbReference type="InterPro" id="IPR036389">
    <property type="entry name" value="RNase_III_sf"/>
</dbReference>
<feature type="region of interest" description="Disordered" evidence="18">
    <location>
        <begin position="681"/>
        <end position="708"/>
    </location>
</feature>
<dbReference type="Pfam" id="PF00270">
    <property type="entry name" value="DEAD"/>
    <property type="match status" value="1"/>
</dbReference>
<dbReference type="InterPro" id="IPR048513">
    <property type="entry name" value="Dicer_PBD"/>
</dbReference>
<feature type="domain" description="DRBM" evidence="19">
    <location>
        <begin position="1536"/>
        <end position="1558"/>
    </location>
</feature>
<dbReference type="SMART" id="SM00487">
    <property type="entry name" value="DEXDc"/>
    <property type="match status" value="1"/>
</dbReference>
<comment type="cofactor">
    <cofactor evidence="3">
        <name>Mg(2+)</name>
        <dbReference type="ChEBI" id="CHEBI:18420"/>
    </cofactor>
</comment>
<dbReference type="Pfam" id="PF20930">
    <property type="entry name" value="Dicer_PBD"/>
    <property type="match status" value="1"/>
</dbReference>
<dbReference type="InterPro" id="IPR000999">
    <property type="entry name" value="RNase_III_dom"/>
</dbReference>
<feature type="domain" description="Helicase ATP-binding" evidence="21">
    <location>
        <begin position="39"/>
        <end position="217"/>
    </location>
</feature>
<dbReference type="InterPro" id="IPR048512">
    <property type="entry name" value="Dicer_platform"/>
</dbReference>
<evidence type="ECO:0000256" key="16">
    <source>
        <dbReference type="ARBA" id="ARBA00035116"/>
    </source>
</evidence>
<name>A0ABN8N5D7_9CNID</name>
<dbReference type="Gene3D" id="1.10.1520.10">
    <property type="entry name" value="Ribonuclease III domain"/>
    <property type="match status" value="2"/>
</dbReference>
<evidence type="ECO:0000259" key="23">
    <source>
        <dbReference type="PROSITE" id="PS51327"/>
    </source>
</evidence>
<evidence type="ECO:0000259" key="19">
    <source>
        <dbReference type="PROSITE" id="PS50137"/>
    </source>
</evidence>
<dbReference type="InterPro" id="IPR001650">
    <property type="entry name" value="Helicase_C-like"/>
</dbReference>
<dbReference type="InterPro" id="IPR014720">
    <property type="entry name" value="dsRBD_dom"/>
</dbReference>
<dbReference type="PROSITE" id="PS50142">
    <property type="entry name" value="RNASE_3_2"/>
    <property type="match status" value="2"/>
</dbReference>
<dbReference type="Gene3D" id="3.30.160.380">
    <property type="entry name" value="Dicer dimerisation domain"/>
    <property type="match status" value="1"/>
</dbReference>
<dbReference type="InterPro" id="IPR003100">
    <property type="entry name" value="PAZ_dom"/>
</dbReference>
<dbReference type="CDD" id="cd18802">
    <property type="entry name" value="SF2_C_dicer"/>
    <property type="match status" value="1"/>
</dbReference>
<dbReference type="Pfam" id="PF00636">
    <property type="entry name" value="Ribonuclease_3"/>
    <property type="match status" value="2"/>
</dbReference>
<dbReference type="InterPro" id="IPR005034">
    <property type="entry name" value="Dicer_dimerisation"/>
</dbReference>
<keyword evidence="8" id="KW-0547">Nucleotide-binding</keyword>
<keyword evidence="7" id="KW-0677">Repeat</keyword>
<dbReference type="InterPro" id="IPR027417">
    <property type="entry name" value="P-loop_NTPase"/>
</dbReference>
<feature type="region of interest" description="Disordered" evidence="18">
    <location>
        <begin position="1184"/>
        <end position="1216"/>
    </location>
</feature>
<dbReference type="EMBL" id="CALNXK010000008">
    <property type="protein sequence ID" value="CAH3040728.1"/>
    <property type="molecule type" value="Genomic_DNA"/>
</dbReference>
<dbReference type="CDD" id="cd00048">
    <property type="entry name" value="DSRM_SF"/>
    <property type="match status" value="1"/>
</dbReference>
<evidence type="ECO:0000256" key="9">
    <source>
        <dbReference type="ARBA" id="ARBA00022801"/>
    </source>
</evidence>
<protein>
    <recommendedName>
        <fullName evidence="4">ribonuclease III</fullName>
        <ecNumber evidence="4">3.1.26.3</ecNumber>
    </recommendedName>
</protein>
<evidence type="ECO:0000256" key="14">
    <source>
        <dbReference type="ARBA" id="ARBA00023158"/>
    </source>
</evidence>
<comment type="similarity">
    <text evidence="16 17">Belongs to the helicase family. Dicer subfamily.</text>
</comment>
<evidence type="ECO:0000313" key="25">
    <source>
        <dbReference type="Proteomes" id="UP001159405"/>
    </source>
</evidence>
<feature type="compositionally biased region" description="Acidic residues" evidence="18">
    <location>
        <begin position="682"/>
        <end position="693"/>
    </location>
</feature>
<feature type="domain" description="RNase III" evidence="20">
    <location>
        <begin position="1068"/>
        <end position="1246"/>
    </location>
</feature>
<dbReference type="Gene3D" id="3.40.50.300">
    <property type="entry name" value="P-loop containing nucleotide triphosphate hydrolases"/>
    <property type="match status" value="2"/>
</dbReference>
<dbReference type="Pfam" id="PF02170">
    <property type="entry name" value="PAZ"/>
    <property type="match status" value="1"/>
</dbReference>
<dbReference type="InterPro" id="IPR044441">
    <property type="entry name" value="DICER_DSRM"/>
</dbReference>
<organism evidence="24 25">
    <name type="scientific">Porites lobata</name>
    <dbReference type="NCBI Taxonomy" id="104759"/>
    <lineage>
        <taxon>Eukaryota</taxon>
        <taxon>Metazoa</taxon>
        <taxon>Cnidaria</taxon>
        <taxon>Anthozoa</taxon>
        <taxon>Hexacorallia</taxon>
        <taxon>Scleractinia</taxon>
        <taxon>Fungiina</taxon>
        <taxon>Poritidae</taxon>
        <taxon>Porites</taxon>
    </lineage>
</organism>
<dbReference type="CDD" id="cd18034">
    <property type="entry name" value="DEXHc_dicer"/>
    <property type="match status" value="1"/>
</dbReference>
<accession>A0ABN8N5D7</accession>
<feature type="region of interest" description="Disordered" evidence="18">
    <location>
        <begin position="1"/>
        <end position="27"/>
    </location>
</feature>
<evidence type="ECO:0000256" key="12">
    <source>
        <dbReference type="ARBA" id="ARBA00022842"/>
    </source>
</evidence>
<reference evidence="24 25" key="1">
    <citation type="submission" date="2022-05" db="EMBL/GenBank/DDBJ databases">
        <authorList>
            <consortium name="Genoscope - CEA"/>
            <person name="William W."/>
        </authorList>
    </citation>
    <scope>NUCLEOTIDE SEQUENCE [LARGE SCALE GENOMIC DNA]</scope>
</reference>
<dbReference type="Gene3D" id="2.170.260.10">
    <property type="entry name" value="paz domain"/>
    <property type="match status" value="1"/>
</dbReference>
<feature type="compositionally biased region" description="Basic residues" evidence="18">
    <location>
        <begin position="698"/>
        <end position="708"/>
    </location>
</feature>
<feature type="domain" description="Dicer dsRNA-binding fold" evidence="23">
    <location>
        <begin position="589"/>
        <end position="684"/>
    </location>
</feature>
<dbReference type="PROSITE" id="PS50137">
    <property type="entry name" value="DS_RBD"/>
    <property type="match status" value="1"/>
</dbReference>
<keyword evidence="10" id="KW-0347">Helicase</keyword>
<dbReference type="PROSITE" id="PS51194">
    <property type="entry name" value="HELICASE_CTER"/>
    <property type="match status" value="1"/>
</dbReference>
<evidence type="ECO:0000256" key="7">
    <source>
        <dbReference type="ARBA" id="ARBA00022737"/>
    </source>
</evidence>
<dbReference type="EC" id="3.1.26.3" evidence="4"/>
<keyword evidence="11" id="KW-0067">ATP-binding</keyword>
<evidence type="ECO:0000256" key="17">
    <source>
        <dbReference type="PROSITE-ProRule" id="PRU00657"/>
    </source>
</evidence>
<dbReference type="InterPro" id="IPR011545">
    <property type="entry name" value="DEAD/DEAH_box_helicase_dom"/>
</dbReference>
<evidence type="ECO:0000256" key="1">
    <source>
        <dbReference type="ARBA" id="ARBA00000109"/>
    </source>
</evidence>
<dbReference type="InterPro" id="IPR014001">
    <property type="entry name" value="Helicase_ATP-bd"/>
</dbReference>
<dbReference type="Pfam" id="PF03368">
    <property type="entry name" value="Dicer_dimer"/>
    <property type="match status" value="1"/>
</dbReference>
<dbReference type="Pfam" id="PF20932">
    <property type="entry name" value="Dicer_dsRBD"/>
    <property type="match status" value="1"/>
</dbReference>
<comment type="caution">
    <text evidence="24">The sequence shown here is derived from an EMBL/GenBank/DDBJ whole genome shotgun (WGS) entry which is preliminary data.</text>
</comment>
<dbReference type="PROSITE" id="PS00517">
    <property type="entry name" value="RNASE_3_1"/>
    <property type="match status" value="1"/>
</dbReference>
<proteinExistence type="inferred from homology"/>
<evidence type="ECO:0000256" key="11">
    <source>
        <dbReference type="ARBA" id="ARBA00022840"/>
    </source>
</evidence>
<keyword evidence="12" id="KW-0460">Magnesium</keyword>
<dbReference type="InterPro" id="IPR038248">
    <property type="entry name" value="Dicer_dimer_sf"/>
</dbReference>
<dbReference type="PROSITE" id="PS51192">
    <property type="entry name" value="HELICASE_ATP_BIND_1"/>
    <property type="match status" value="1"/>
</dbReference>
<keyword evidence="5" id="KW-0540">Nuclease</keyword>